<proteinExistence type="inferred from homology"/>
<dbReference type="PROSITE" id="PS51892">
    <property type="entry name" value="SUBTILASE"/>
    <property type="match status" value="1"/>
</dbReference>
<dbReference type="Gene3D" id="3.40.50.200">
    <property type="entry name" value="Peptidase S8/S53 domain"/>
    <property type="match status" value="1"/>
</dbReference>
<keyword evidence="2" id="KW-0645">Protease</keyword>
<dbReference type="PANTHER" id="PTHR43806">
    <property type="entry name" value="PEPTIDASE S8"/>
    <property type="match status" value="1"/>
</dbReference>
<comment type="similarity">
    <text evidence="1 5">Belongs to the peptidase S8 family.</text>
</comment>
<dbReference type="SUPFAM" id="SSF52743">
    <property type="entry name" value="Subtilisin-like"/>
    <property type="match status" value="1"/>
</dbReference>
<dbReference type="EMBL" id="BONG01000023">
    <property type="protein sequence ID" value="GIF90427.1"/>
    <property type="molecule type" value="Genomic_DNA"/>
</dbReference>
<dbReference type="PANTHER" id="PTHR43806:SF11">
    <property type="entry name" value="CEREVISIN-RELATED"/>
    <property type="match status" value="1"/>
</dbReference>
<keyword evidence="4" id="KW-0720">Serine protease</keyword>
<accession>A0A8J3K0W5</accession>
<sequence length="318" mass="32907">MPGHAQPVRPGPVLTRFVHDRLADVEEHGPDRHDSDLPIRPLEPTATDIPVANGGVAAATPACGPTFAVGCAELSPISIYYSSRVQAQQAAQDAPRKNVVIVAGVGNLPRNRTLGYPAANPGVLAVGGVDRNGAHSPTSVTGDQVAIAAPCDDISTAFKQHQRGIGTGTSHATALVAGAAALLRTKFPQLPATEIVRRLTATAADKDPAGRGNQYGNGELDIVAALSTDIAPTAAATTAGPPARAPRRPRSPFHPLQRDQRRVSIPIPASELGTATPANRTKRALPALLTLSIAQHQPRRLRSDVGPHQGPGVPASCP</sequence>
<feature type="domain" description="Peptidase S8/S53" evidence="7">
    <location>
        <begin position="89"/>
        <end position="218"/>
    </location>
</feature>
<gene>
    <name evidence="8" type="ORF">Cch02nite_38710</name>
</gene>
<dbReference type="AlphaFoldDB" id="A0A8J3K0W5"/>
<comment type="caution">
    <text evidence="8">The sequence shown here is derived from an EMBL/GenBank/DDBJ whole genome shotgun (WGS) entry which is preliminary data.</text>
</comment>
<dbReference type="Pfam" id="PF00082">
    <property type="entry name" value="Peptidase_S8"/>
    <property type="match status" value="1"/>
</dbReference>
<keyword evidence="9" id="KW-1185">Reference proteome</keyword>
<evidence type="ECO:0000256" key="5">
    <source>
        <dbReference type="PROSITE-ProRule" id="PRU01240"/>
    </source>
</evidence>
<evidence type="ECO:0000256" key="1">
    <source>
        <dbReference type="ARBA" id="ARBA00011073"/>
    </source>
</evidence>
<evidence type="ECO:0000256" key="3">
    <source>
        <dbReference type="ARBA" id="ARBA00022801"/>
    </source>
</evidence>
<dbReference type="InterPro" id="IPR000209">
    <property type="entry name" value="Peptidase_S8/S53_dom"/>
</dbReference>
<dbReference type="InterPro" id="IPR036852">
    <property type="entry name" value="Peptidase_S8/S53_dom_sf"/>
</dbReference>
<protein>
    <recommendedName>
        <fullName evidence="7">Peptidase S8/S53 domain-containing protein</fullName>
    </recommendedName>
</protein>
<dbReference type="Proteomes" id="UP000619293">
    <property type="component" value="Unassembled WGS sequence"/>
</dbReference>
<evidence type="ECO:0000313" key="8">
    <source>
        <dbReference type="EMBL" id="GIF90427.1"/>
    </source>
</evidence>
<organism evidence="8 9">
    <name type="scientific">Catellatospora chokoriensis</name>
    <dbReference type="NCBI Taxonomy" id="310353"/>
    <lineage>
        <taxon>Bacteria</taxon>
        <taxon>Bacillati</taxon>
        <taxon>Actinomycetota</taxon>
        <taxon>Actinomycetes</taxon>
        <taxon>Micromonosporales</taxon>
        <taxon>Micromonosporaceae</taxon>
        <taxon>Catellatospora</taxon>
    </lineage>
</organism>
<feature type="region of interest" description="Disordered" evidence="6">
    <location>
        <begin position="298"/>
        <end position="318"/>
    </location>
</feature>
<evidence type="ECO:0000256" key="2">
    <source>
        <dbReference type="ARBA" id="ARBA00022670"/>
    </source>
</evidence>
<evidence type="ECO:0000256" key="6">
    <source>
        <dbReference type="SAM" id="MobiDB-lite"/>
    </source>
</evidence>
<name>A0A8J3K0W5_9ACTN</name>
<dbReference type="GO" id="GO:0006508">
    <property type="term" value="P:proteolysis"/>
    <property type="evidence" value="ECO:0007669"/>
    <property type="project" value="UniProtKB-KW"/>
</dbReference>
<reference evidence="8 9" key="1">
    <citation type="submission" date="2021-01" db="EMBL/GenBank/DDBJ databases">
        <title>Whole genome shotgun sequence of Catellatospora chokoriensis NBRC 107358.</title>
        <authorList>
            <person name="Komaki H."/>
            <person name="Tamura T."/>
        </authorList>
    </citation>
    <scope>NUCLEOTIDE SEQUENCE [LARGE SCALE GENOMIC DNA]</scope>
    <source>
        <strain evidence="8 9">NBRC 107358</strain>
    </source>
</reference>
<comment type="caution">
    <text evidence="5">Lacks conserved residue(s) required for the propagation of feature annotation.</text>
</comment>
<dbReference type="GO" id="GO:0004252">
    <property type="term" value="F:serine-type endopeptidase activity"/>
    <property type="evidence" value="ECO:0007669"/>
    <property type="project" value="InterPro"/>
</dbReference>
<evidence type="ECO:0000259" key="7">
    <source>
        <dbReference type="Pfam" id="PF00082"/>
    </source>
</evidence>
<feature type="region of interest" description="Disordered" evidence="6">
    <location>
        <begin position="234"/>
        <end position="262"/>
    </location>
</feature>
<dbReference type="InterPro" id="IPR050131">
    <property type="entry name" value="Peptidase_S8_subtilisin-like"/>
</dbReference>
<keyword evidence="3" id="KW-0378">Hydrolase</keyword>
<evidence type="ECO:0000256" key="4">
    <source>
        <dbReference type="ARBA" id="ARBA00022825"/>
    </source>
</evidence>
<evidence type="ECO:0000313" key="9">
    <source>
        <dbReference type="Proteomes" id="UP000619293"/>
    </source>
</evidence>
<dbReference type="RefSeq" id="WP_191842607.1">
    <property type="nucleotide sequence ID" value="NZ_BAAALB010000024.1"/>
</dbReference>